<feature type="binding site" evidence="14">
    <location>
        <position position="217"/>
    </location>
    <ligand>
        <name>substrate</name>
    </ligand>
</feature>
<sequence>MTFKIVALPGDGIGPEIMSGTLDCLDTLATQFNFDYKVDSYAMGGCAIDQYGTPLPDATLDACQRADAILLGAIGGPRWTNPQCRPEQGLLKLRKALHLYANIRPTRVTADMAHLSPLKPSIVEHTDLVIVRELTSGIYFGEPRYLKDDEARDSLTYTKEEITRIAHVGFQLAQSRRHKLTSVDKENVLASSQLWRRTVNEVAEQYPDVTVEHLLVDACSMHLIKRPADFDVIITENLFGDILSDEASMLPGSLGLSPSASFSAGGPKLYEPIHGSAPDIAGQNKANPFGMLLSLAMCLRESAERDDMATMIETTVDTLIAKGITTADLGGQYGTTDIFNHFKAFIKGA</sequence>
<evidence type="ECO:0000256" key="10">
    <source>
        <dbReference type="ARBA" id="ARBA00023002"/>
    </source>
</evidence>
<dbReference type="UniPathway" id="UPA00048">
    <property type="reaction ID" value="UER00072"/>
</dbReference>
<dbReference type="AlphaFoldDB" id="A0A2A4GX29"/>
<feature type="binding site" evidence="14">
    <location>
        <position position="217"/>
    </location>
    <ligand>
        <name>Mg(2+)</name>
        <dbReference type="ChEBI" id="CHEBI:18420"/>
    </ligand>
</feature>
<protein>
    <recommendedName>
        <fullName evidence="14">3-isopropylmalate dehydrogenase</fullName>
        <ecNumber evidence="14">1.1.1.85</ecNumber>
    </recommendedName>
    <alternativeName>
        <fullName evidence="14">3-IPM-DH</fullName>
    </alternativeName>
    <alternativeName>
        <fullName evidence="14">Beta-IPM dehydrogenase</fullName>
        <shortName evidence="14">IMDH</shortName>
    </alternativeName>
</protein>
<evidence type="ECO:0000256" key="6">
    <source>
        <dbReference type="ARBA" id="ARBA00022430"/>
    </source>
</evidence>
<dbReference type="Gene3D" id="3.40.718.10">
    <property type="entry name" value="Isopropylmalate Dehydrogenase"/>
    <property type="match status" value="1"/>
</dbReference>
<dbReference type="PROSITE" id="PS00470">
    <property type="entry name" value="IDH_IMDH"/>
    <property type="match status" value="1"/>
</dbReference>
<evidence type="ECO:0000256" key="14">
    <source>
        <dbReference type="HAMAP-Rule" id="MF_01033"/>
    </source>
</evidence>
<dbReference type="GO" id="GO:0000287">
    <property type="term" value="F:magnesium ion binding"/>
    <property type="evidence" value="ECO:0007669"/>
    <property type="project" value="InterPro"/>
</dbReference>
<evidence type="ECO:0000259" key="16">
    <source>
        <dbReference type="SMART" id="SM01329"/>
    </source>
</evidence>
<dbReference type="Proteomes" id="UP000218335">
    <property type="component" value="Unassembled WGS sequence"/>
</dbReference>
<evidence type="ECO:0000256" key="7">
    <source>
        <dbReference type="ARBA" id="ARBA00022605"/>
    </source>
</evidence>
<keyword evidence="9 14" id="KW-0460">Magnesium</keyword>
<comment type="similarity">
    <text evidence="4 14">Belongs to the isocitrate and isopropylmalate dehydrogenases family. LeuB type 1 subfamily.</text>
</comment>
<reference evidence="17 18" key="1">
    <citation type="journal article" date="2017" name="PLoS ONE">
        <title>Development of a real-time PCR for detection of Staphylococcus pseudintermedius using a novel automated comparison of whole-genome sequences.</title>
        <authorList>
            <person name="Verstappen K.M."/>
            <person name="Huijbregts L."/>
            <person name="Spaninks M."/>
            <person name="Wagenaar J.A."/>
            <person name="Fluit A.C."/>
            <person name="Duim B."/>
        </authorList>
    </citation>
    <scope>NUCLEOTIDE SEQUENCE [LARGE SCALE GENOMIC DNA]</scope>
    <source>
        <strain evidence="17 18">215070706401-1</strain>
    </source>
</reference>
<gene>
    <name evidence="14" type="primary">leuB</name>
    <name evidence="17" type="ORF">B5C08_08230</name>
</gene>
<feature type="binding site" evidence="14">
    <location>
        <position position="132"/>
    </location>
    <ligand>
        <name>substrate</name>
    </ligand>
</feature>
<evidence type="ECO:0000256" key="9">
    <source>
        <dbReference type="ARBA" id="ARBA00022842"/>
    </source>
</evidence>
<keyword evidence="12 14" id="KW-0464">Manganese</keyword>
<feature type="binding site" evidence="14">
    <location>
        <position position="104"/>
    </location>
    <ligand>
        <name>substrate</name>
    </ligand>
</feature>
<dbReference type="InterPro" id="IPR024084">
    <property type="entry name" value="IsoPropMal-DH-like_dom"/>
</dbReference>
<keyword evidence="13 14" id="KW-0100">Branched-chain amino acid biosynthesis</keyword>
<dbReference type="RefSeq" id="WP_096592990.1">
    <property type="nucleotide sequence ID" value="NZ_MWRM01000009.1"/>
</dbReference>
<evidence type="ECO:0000256" key="13">
    <source>
        <dbReference type="ARBA" id="ARBA00023304"/>
    </source>
</evidence>
<dbReference type="InterPro" id="IPR019818">
    <property type="entry name" value="IsoCit/isopropylmalate_DH_CS"/>
</dbReference>
<evidence type="ECO:0000256" key="1">
    <source>
        <dbReference type="ARBA" id="ARBA00000624"/>
    </source>
</evidence>
<comment type="function">
    <text evidence="14 15">Catalyzes the oxidation of 3-carboxy-2-hydroxy-4-methylpentanoate (3-isopropylmalate) to 3-carboxy-4-methyl-2-oxopentanoate. The product decarboxylates to 4-methyl-2 oxopentanoate.</text>
</comment>
<comment type="caution">
    <text evidence="17">The sequence shown here is derived from an EMBL/GenBank/DDBJ whole genome shotgun (WGS) entry which is preliminary data.</text>
</comment>
<dbReference type="InterPro" id="IPR004429">
    <property type="entry name" value="Isopropylmalate_DH"/>
</dbReference>
<dbReference type="PANTHER" id="PTHR42979:SF1">
    <property type="entry name" value="3-ISOPROPYLMALATE DEHYDROGENASE"/>
    <property type="match status" value="1"/>
</dbReference>
<evidence type="ECO:0000256" key="3">
    <source>
        <dbReference type="ARBA" id="ARBA00004762"/>
    </source>
</evidence>
<evidence type="ECO:0000256" key="8">
    <source>
        <dbReference type="ARBA" id="ARBA00022723"/>
    </source>
</evidence>
<accession>A0A2A4GX29</accession>
<dbReference type="EC" id="1.1.1.85" evidence="14"/>
<dbReference type="GO" id="GO:0003862">
    <property type="term" value="F:3-isopropylmalate dehydrogenase activity"/>
    <property type="evidence" value="ECO:0007669"/>
    <property type="project" value="UniProtKB-UniRule"/>
</dbReference>
<dbReference type="GO" id="GO:0005829">
    <property type="term" value="C:cytosol"/>
    <property type="evidence" value="ECO:0007669"/>
    <property type="project" value="TreeGrafter"/>
</dbReference>
<dbReference type="Pfam" id="PF00180">
    <property type="entry name" value="Iso_dh"/>
    <property type="match status" value="1"/>
</dbReference>
<dbReference type="SMART" id="SM01329">
    <property type="entry name" value="Iso_dh"/>
    <property type="match status" value="1"/>
</dbReference>
<evidence type="ECO:0000256" key="2">
    <source>
        <dbReference type="ARBA" id="ARBA00001936"/>
    </source>
</evidence>
<evidence type="ECO:0000256" key="12">
    <source>
        <dbReference type="ARBA" id="ARBA00023211"/>
    </source>
</evidence>
<evidence type="ECO:0000313" key="18">
    <source>
        <dbReference type="Proteomes" id="UP000218335"/>
    </source>
</evidence>
<keyword evidence="11 14" id="KW-0520">NAD</keyword>
<feature type="site" description="Important for catalysis" evidence="14">
    <location>
        <position position="139"/>
    </location>
</feature>
<comment type="pathway">
    <text evidence="3 14 15">Amino-acid biosynthesis; L-leucine biosynthesis; L-leucine from 3-methyl-2-oxobutanoate: step 3/4.</text>
</comment>
<name>A0A2A4GX29_9STAP</name>
<comment type="caution">
    <text evidence="14">Lacks conserved residue(s) required for the propagation of feature annotation.</text>
</comment>
<keyword evidence="10 14" id="KW-0560">Oxidoreductase</keyword>
<dbReference type="HAMAP" id="MF_01033">
    <property type="entry name" value="LeuB_type1"/>
    <property type="match status" value="1"/>
</dbReference>
<evidence type="ECO:0000256" key="4">
    <source>
        <dbReference type="ARBA" id="ARBA00008319"/>
    </source>
</evidence>
<comment type="catalytic activity">
    <reaction evidence="1 14 15">
        <text>(2R,3S)-3-isopropylmalate + NAD(+) = 4-methyl-2-oxopentanoate + CO2 + NADH</text>
        <dbReference type="Rhea" id="RHEA:32271"/>
        <dbReference type="ChEBI" id="CHEBI:16526"/>
        <dbReference type="ChEBI" id="CHEBI:17865"/>
        <dbReference type="ChEBI" id="CHEBI:35121"/>
        <dbReference type="ChEBI" id="CHEBI:57540"/>
        <dbReference type="ChEBI" id="CHEBI:57945"/>
        <dbReference type="EC" id="1.1.1.85"/>
    </reaction>
</comment>
<evidence type="ECO:0000256" key="15">
    <source>
        <dbReference type="RuleBase" id="RU004445"/>
    </source>
</evidence>
<feature type="binding site" evidence="14">
    <location>
        <begin position="275"/>
        <end position="287"/>
    </location>
    <ligand>
        <name>NAD(+)</name>
        <dbReference type="ChEBI" id="CHEBI:57540"/>
    </ligand>
</feature>
<feature type="binding site" evidence="14">
    <location>
        <position position="245"/>
    </location>
    <ligand>
        <name>Mg(2+)</name>
        <dbReference type="ChEBI" id="CHEBI:18420"/>
    </ligand>
</feature>
<feature type="site" description="Important for catalysis" evidence="14">
    <location>
        <position position="185"/>
    </location>
</feature>
<evidence type="ECO:0000256" key="5">
    <source>
        <dbReference type="ARBA" id="ARBA00011738"/>
    </source>
</evidence>
<keyword evidence="7 14" id="KW-0028">Amino-acid biosynthesis</keyword>
<dbReference type="FunFam" id="3.40.718.10:FF:000006">
    <property type="entry name" value="3-isopropylmalate dehydrogenase"/>
    <property type="match status" value="1"/>
</dbReference>
<organism evidence="17 18">
    <name type="scientific">Staphylococcus delphini</name>
    <dbReference type="NCBI Taxonomy" id="53344"/>
    <lineage>
        <taxon>Bacteria</taxon>
        <taxon>Bacillati</taxon>
        <taxon>Bacillota</taxon>
        <taxon>Bacilli</taxon>
        <taxon>Bacillales</taxon>
        <taxon>Staphylococcaceae</taxon>
        <taxon>Staphylococcus</taxon>
        <taxon>Staphylococcus intermedius group</taxon>
    </lineage>
</organism>
<keyword evidence="14" id="KW-0963">Cytoplasm</keyword>
<dbReference type="PANTHER" id="PTHR42979">
    <property type="entry name" value="3-ISOPROPYLMALATE DEHYDROGENASE"/>
    <property type="match status" value="1"/>
</dbReference>
<comment type="cofactor">
    <cofactor evidence="2">
        <name>Mn(2+)</name>
        <dbReference type="ChEBI" id="CHEBI:29035"/>
    </cofactor>
</comment>
<dbReference type="GO" id="GO:0051287">
    <property type="term" value="F:NAD binding"/>
    <property type="evidence" value="ECO:0007669"/>
    <property type="project" value="InterPro"/>
</dbReference>
<keyword evidence="6 14" id="KW-0432">Leucine biosynthesis</keyword>
<dbReference type="GO" id="GO:0009098">
    <property type="term" value="P:L-leucine biosynthetic process"/>
    <property type="evidence" value="ECO:0007669"/>
    <property type="project" value="UniProtKB-UniRule"/>
</dbReference>
<dbReference type="EMBL" id="MWUU01000009">
    <property type="protein sequence ID" value="PCF54928.1"/>
    <property type="molecule type" value="Genomic_DNA"/>
</dbReference>
<evidence type="ECO:0000313" key="17">
    <source>
        <dbReference type="EMBL" id="PCF54928.1"/>
    </source>
</evidence>
<keyword evidence="8 14" id="KW-0479">Metal-binding</keyword>
<comment type="cofactor">
    <cofactor evidence="14 15">
        <name>Mg(2+)</name>
        <dbReference type="ChEBI" id="CHEBI:18420"/>
    </cofactor>
    <cofactor evidence="14 15">
        <name>Mn(2+)</name>
        <dbReference type="ChEBI" id="CHEBI:29035"/>
    </cofactor>
    <text evidence="14 15">Binds 1 Mg(2+) or Mn(2+) ion per subunit.</text>
</comment>
<dbReference type="SUPFAM" id="SSF53659">
    <property type="entry name" value="Isocitrate/Isopropylmalate dehydrogenase-like"/>
    <property type="match status" value="1"/>
</dbReference>
<feature type="binding site" evidence="14">
    <location>
        <position position="241"/>
    </location>
    <ligand>
        <name>Mg(2+)</name>
        <dbReference type="ChEBI" id="CHEBI:18420"/>
    </ligand>
</feature>
<comment type="subunit">
    <text evidence="5 14 15">Homodimer.</text>
</comment>
<proteinExistence type="inferred from homology"/>
<evidence type="ECO:0000256" key="11">
    <source>
        <dbReference type="ARBA" id="ARBA00023027"/>
    </source>
</evidence>
<comment type="subcellular location">
    <subcellularLocation>
        <location evidence="14">Cytoplasm</location>
    </subcellularLocation>
</comment>
<dbReference type="NCBIfam" id="TIGR00169">
    <property type="entry name" value="leuB"/>
    <property type="match status" value="1"/>
</dbReference>
<feature type="binding site" evidence="14">
    <location>
        <position position="94"/>
    </location>
    <ligand>
        <name>substrate</name>
    </ligand>
</feature>
<feature type="domain" description="Isopropylmalate dehydrogenase-like" evidence="16">
    <location>
        <begin position="4"/>
        <end position="342"/>
    </location>
</feature>